<sequence length="412" mass="45799">MSVSDYDLAVLAHSLPRFKDLTLVCCEGFGTSGLAMLASNCRQLHVLDLIEDEVSDDEVDWISCFPDGETCIESLTFDFGQLYRLMLRAPQLRHLGTGAFSPSEPGLHADPDPSLISAFFACRSISCLSEFRDIAPEYLPSIYPACANLTSLNFSYANIDSTQLSAVISRWHKLQVLCVLDSISDQGLQVVAATCKDLSELRVFPVDAREDSQSPVSYVGFQAISEGCRKLRSILFFCQTMTNAAVIAMSENCPDLVFFRLCIMGRHRPDHVTGAPMDEGFGAIVKNCKKLTRLVVSRLLTDSAFGFIGKYGKLVRTLSVAFAGDSDMGFPFGDSTLRSGIHHFYNMRFLWMSSCRLTKQCCQEIAQAMPRLVVEIFSHDEEHSLTNDIDVLYMYRSLEGTRTDVPKTVTIL</sequence>
<dbReference type="PANTHER" id="PTHR16134:SF36">
    <property type="entry name" value="TRANSPORT INHIBITOR RESPONSE 1-LIKE PROTEIN"/>
    <property type="match status" value="1"/>
</dbReference>
<protein>
    <recommendedName>
        <fullName evidence="3">Transport inhibitor response 1-like protein</fullName>
    </recommendedName>
</protein>
<evidence type="ECO:0008006" key="3">
    <source>
        <dbReference type="Google" id="ProtNLM"/>
    </source>
</evidence>
<dbReference type="EnsemblPlants" id="Kaladp0515s0023.1.v1.1">
    <property type="protein sequence ID" value="Kaladp0515s0023.1.v1.1"/>
    <property type="gene ID" value="Kaladp0515s0023.v1.1"/>
</dbReference>
<evidence type="ECO:0000313" key="2">
    <source>
        <dbReference type="Proteomes" id="UP000594263"/>
    </source>
</evidence>
<dbReference type="OMA" id="EYPINFE"/>
<dbReference type="AlphaFoldDB" id="A0A7N0VBJ4"/>
<dbReference type="SUPFAM" id="SSF52047">
    <property type="entry name" value="RNI-like"/>
    <property type="match status" value="1"/>
</dbReference>
<organism evidence="1 2">
    <name type="scientific">Kalanchoe fedtschenkoi</name>
    <name type="common">Lavender scallops</name>
    <name type="synonym">South American air plant</name>
    <dbReference type="NCBI Taxonomy" id="63787"/>
    <lineage>
        <taxon>Eukaryota</taxon>
        <taxon>Viridiplantae</taxon>
        <taxon>Streptophyta</taxon>
        <taxon>Embryophyta</taxon>
        <taxon>Tracheophyta</taxon>
        <taxon>Spermatophyta</taxon>
        <taxon>Magnoliopsida</taxon>
        <taxon>eudicotyledons</taxon>
        <taxon>Gunneridae</taxon>
        <taxon>Pentapetalae</taxon>
        <taxon>Saxifragales</taxon>
        <taxon>Crassulaceae</taxon>
        <taxon>Kalanchoe</taxon>
    </lineage>
</organism>
<dbReference type="GO" id="GO:0031146">
    <property type="term" value="P:SCF-dependent proteasomal ubiquitin-dependent protein catabolic process"/>
    <property type="evidence" value="ECO:0007669"/>
    <property type="project" value="TreeGrafter"/>
</dbReference>
<dbReference type="InterPro" id="IPR032675">
    <property type="entry name" value="LRR_dom_sf"/>
</dbReference>
<dbReference type="Proteomes" id="UP000594263">
    <property type="component" value="Unplaced"/>
</dbReference>
<dbReference type="Gramene" id="Kaladp0515s0023.1.v1.1">
    <property type="protein sequence ID" value="Kaladp0515s0023.1.v1.1"/>
    <property type="gene ID" value="Kaladp0515s0023.v1.1"/>
</dbReference>
<evidence type="ECO:0000313" key="1">
    <source>
        <dbReference type="EnsemblPlants" id="Kaladp0515s0023.1.v1.1"/>
    </source>
</evidence>
<dbReference type="Gene3D" id="3.80.10.10">
    <property type="entry name" value="Ribonuclease Inhibitor"/>
    <property type="match status" value="1"/>
</dbReference>
<accession>A0A7N0VBJ4</accession>
<dbReference type="PANTHER" id="PTHR16134">
    <property type="entry name" value="F-BOX/TPR REPEAT PROTEIN POF3"/>
    <property type="match status" value="1"/>
</dbReference>
<keyword evidence="2" id="KW-1185">Reference proteome</keyword>
<name>A0A7N0VBJ4_KALFE</name>
<proteinExistence type="predicted"/>
<dbReference type="GO" id="GO:0019005">
    <property type="term" value="C:SCF ubiquitin ligase complex"/>
    <property type="evidence" value="ECO:0007669"/>
    <property type="project" value="TreeGrafter"/>
</dbReference>
<reference evidence="1" key="1">
    <citation type="submission" date="2021-01" db="UniProtKB">
        <authorList>
            <consortium name="EnsemblPlants"/>
        </authorList>
    </citation>
    <scope>IDENTIFICATION</scope>
</reference>